<evidence type="ECO:0000256" key="1">
    <source>
        <dbReference type="ARBA" id="ARBA00001947"/>
    </source>
</evidence>
<evidence type="ECO:0000313" key="14">
    <source>
        <dbReference type="Proteomes" id="UP000077271"/>
    </source>
</evidence>
<evidence type="ECO:0000256" key="2">
    <source>
        <dbReference type="ARBA" id="ARBA00022603"/>
    </source>
</evidence>
<evidence type="ECO:0000256" key="9">
    <source>
        <dbReference type="ARBA" id="ARBA00023159"/>
    </source>
</evidence>
<evidence type="ECO:0000256" key="6">
    <source>
        <dbReference type="ARBA" id="ARBA00022833"/>
    </source>
</evidence>
<evidence type="ECO:0000259" key="12">
    <source>
        <dbReference type="PROSITE" id="PS01124"/>
    </source>
</evidence>
<keyword evidence="9" id="KW-0010">Activator</keyword>
<proteinExistence type="predicted"/>
<dbReference type="GO" id="GO:0006281">
    <property type="term" value="P:DNA repair"/>
    <property type="evidence" value="ECO:0007669"/>
    <property type="project" value="UniProtKB-KW"/>
</dbReference>
<dbReference type="AlphaFoldDB" id="A0A177KVP9"/>
<dbReference type="InterPro" id="IPR009057">
    <property type="entry name" value="Homeodomain-like_sf"/>
</dbReference>
<name>A0A177KVP9_9BACI</name>
<dbReference type="InterPro" id="IPR035451">
    <property type="entry name" value="Ada-like_dom_sf"/>
</dbReference>
<dbReference type="PIRSF" id="PIRSF000408">
    <property type="entry name" value="Alkyltransferas_AdaA"/>
    <property type="match status" value="1"/>
</dbReference>
<dbReference type="GO" id="GO:0043565">
    <property type="term" value="F:sequence-specific DNA binding"/>
    <property type="evidence" value="ECO:0007669"/>
    <property type="project" value="InterPro"/>
</dbReference>
<keyword evidence="8" id="KW-0238">DNA-binding</keyword>
<sequence>MEVKKSKIPDAYWRAIIECDAAYDDTFFYGVTTTGIFCRPSCKSKTPNQENVRIFKNAYIALEEKFRPCKRCKPDGLQLPAEEWVEQIVEWIDHHYTEPLTLHTLADISHGSPYHLQRLFKRVKGISPTEYIQQVRIEKAMNKLEITEQSIADIGTAVGFLNTPYFITLFKKMVGNTPSGYRKAYHQNVNKGRENHGE</sequence>
<evidence type="ECO:0000256" key="11">
    <source>
        <dbReference type="ARBA" id="ARBA00023204"/>
    </source>
</evidence>
<dbReference type="Gene3D" id="3.40.10.10">
    <property type="entry name" value="DNA Methylphosphotriester Repair Domain"/>
    <property type="match status" value="1"/>
</dbReference>
<comment type="caution">
    <text evidence="13">The sequence shown here is derived from an EMBL/GenBank/DDBJ whole genome shotgun (WGS) entry which is preliminary data.</text>
</comment>
<comment type="cofactor">
    <cofactor evidence="1">
        <name>Zn(2+)</name>
        <dbReference type="ChEBI" id="CHEBI:29105"/>
    </cofactor>
</comment>
<dbReference type="SMART" id="SM00342">
    <property type="entry name" value="HTH_ARAC"/>
    <property type="match status" value="1"/>
</dbReference>
<dbReference type="Pfam" id="PF12833">
    <property type="entry name" value="HTH_18"/>
    <property type="match status" value="1"/>
</dbReference>
<dbReference type="PANTHER" id="PTHR43280">
    <property type="entry name" value="ARAC-FAMILY TRANSCRIPTIONAL REGULATOR"/>
    <property type="match status" value="1"/>
</dbReference>
<keyword evidence="6" id="KW-0862">Zinc</keyword>
<dbReference type="InterPro" id="IPR018060">
    <property type="entry name" value="HTH_AraC"/>
</dbReference>
<dbReference type="PROSITE" id="PS00041">
    <property type="entry name" value="HTH_ARAC_FAMILY_1"/>
    <property type="match status" value="1"/>
</dbReference>
<dbReference type="OrthoDB" id="9802228at2"/>
<gene>
    <name evidence="13" type="ORF">AWH48_19140</name>
</gene>
<keyword evidence="5" id="KW-0227">DNA damage</keyword>
<protein>
    <submittedName>
        <fullName evidence="13">AraC family transcriptional regulator</fullName>
    </submittedName>
</protein>
<keyword evidence="10" id="KW-0804">Transcription</keyword>
<dbReference type="PRINTS" id="PR00032">
    <property type="entry name" value="HTHARAC"/>
</dbReference>
<organism evidence="13 14">
    <name type="scientific">Domibacillus aminovorans</name>
    <dbReference type="NCBI Taxonomy" id="29332"/>
    <lineage>
        <taxon>Bacteria</taxon>
        <taxon>Bacillati</taxon>
        <taxon>Bacillota</taxon>
        <taxon>Bacilli</taxon>
        <taxon>Bacillales</taxon>
        <taxon>Bacillaceae</taxon>
        <taxon>Domibacillus</taxon>
    </lineage>
</organism>
<dbReference type="GO" id="GO:0032259">
    <property type="term" value="P:methylation"/>
    <property type="evidence" value="ECO:0007669"/>
    <property type="project" value="UniProtKB-KW"/>
</dbReference>
<feature type="domain" description="HTH araC/xylS-type" evidence="12">
    <location>
        <begin position="86"/>
        <end position="184"/>
    </location>
</feature>
<dbReference type="SUPFAM" id="SSF46689">
    <property type="entry name" value="Homeodomain-like"/>
    <property type="match status" value="2"/>
</dbReference>
<keyword evidence="4" id="KW-0479">Metal-binding</keyword>
<accession>A0A177KVP9</accession>
<evidence type="ECO:0000256" key="3">
    <source>
        <dbReference type="ARBA" id="ARBA00022679"/>
    </source>
</evidence>
<dbReference type="GO" id="GO:0008168">
    <property type="term" value="F:methyltransferase activity"/>
    <property type="evidence" value="ECO:0007669"/>
    <property type="project" value="UniProtKB-KW"/>
</dbReference>
<dbReference type="InterPro" id="IPR018062">
    <property type="entry name" value="HTH_AraC-typ_CS"/>
</dbReference>
<dbReference type="GO" id="GO:0008270">
    <property type="term" value="F:zinc ion binding"/>
    <property type="evidence" value="ECO:0007669"/>
    <property type="project" value="InterPro"/>
</dbReference>
<evidence type="ECO:0000256" key="8">
    <source>
        <dbReference type="ARBA" id="ARBA00023125"/>
    </source>
</evidence>
<keyword evidence="7" id="KW-0805">Transcription regulation</keyword>
<evidence type="ECO:0000256" key="5">
    <source>
        <dbReference type="ARBA" id="ARBA00022763"/>
    </source>
</evidence>
<dbReference type="Pfam" id="PF02805">
    <property type="entry name" value="Ada_Zn_binding"/>
    <property type="match status" value="1"/>
</dbReference>
<keyword evidence="3" id="KW-0808">Transferase</keyword>
<evidence type="ECO:0000256" key="10">
    <source>
        <dbReference type="ARBA" id="ARBA00023163"/>
    </source>
</evidence>
<dbReference type="RefSeq" id="WP_063974829.1">
    <property type="nucleotide sequence ID" value="NZ_LQWZ01000014.1"/>
</dbReference>
<reference evidence="13 14" key="1">
    <citation type="submission" date="2016-01" db="EMBL/GenBank/DDBJ databases">
        <title>Investigation of taxonomic status of Bacillus aminovorans.</title>
        <authorList>
            <person name="Verma A."/>
            <person name="Pal Y."/>
            <person name="Krishnamurthi S."/>
        </authorList>
    </citation>
    <scope>NUCLEOTIDE SEQUENCE [LARGE SCALE GENOMIC DNA]</scope>
    <source>
        <strain evidence="13 14">DSM 4337</strain>
    </source>
</reference>
<keyword evidence="11" id="KW-0234">DNA repair</keyword>
<dbReference type="Gene3D" id="1.10.10.60">
    <property type="entry name" value="Homeodomain-like"/>
    <property type="match status" value="2"/>
</dbReference>
<dbReference type="SUPFAM" id="SSF57884">
    <property type="entry name" value="Ada DNA repair protein, N-terminal domain (N-Ada 10)"/>
    <property type="match status" value="1"/>
</dbReference>
<dbReference type="Proteomes" id="UP000077271">
    <property type="component" value="Unassembled WGS sequence"/>
</dbReference>
<dbReference type="PANTHER" id="PTHR43280:SF28">
    <property type="entry name" value="HTH-TYPE TRANSCRIPTIONAL ACTIVATOR RHAS"/>
    <property type="match status" value="1"/>
</dbReference>
<dbReference type="PROSITE" id="PS01124">
    <property type="entry name" value="HTH_ARAC_FAMILY_2"/>
    <property type="match status" value="1"/>
</dbReference>
<dbReference type="InterPro" id="IPR020449">
    <property type="entry name" value="Tscrpt_reg_AraC-type_HTH"/>
</dbReference>
<keyword evidence="2" id="KW-0489">Methyltransferase</keyword>
<dbReference type="InterPro" id="IPR016220">
    <property type="entry name" value="Me-P-triester_DNA_alkyl-Trfase"/>
</dbReference>
<dbReference type="InterPro" id="IPR004026">
    <property type="entry name" value="Ada_DNA_repair_Zn-bd"/>
</dbReference>
<dbReference type="GO" id="GO:0003700">
    <property type="term" value="F:DNA-binding transcription factor activity"/>
    <property type="evidence" value="ECO:0007669"/>
    <property type="project" value="InterPro"/>
</dbReference>
<evidence type="ECO:0000256" key="7">
    <source>
        <dbReference type="ARBA" id="ARBA00023015"/>
    </source>
</evidence>
<dbReference type="EMBL" id="LQWZ01000014">
    <property type="protein sequence ID" value="OAH57402.1"/>
    <property type="molecule type" value="Genomic_DNA"/>
</dbReference>
<evidence type="ECO:0000256" key="4">
    <source>
        <dbReference type="ARBA" id="ARBA00022723"/>
    </source>
</evidence>
<evidence type="ECO:0000313" key="13">
    <source>
        <dbReference type="EMBL" id="OAH57402.1"/>
    </source>
</evidence>